<dbReference type="Pfam" id="PF01169">
    <property type="entry name" value="GDT1"/>
    <property type="match status" value="2"/>
</dbReference>
<dbReference type="AlphaFoldDB" id="A0B5Z7"/>
<keyword evidence="8" id="KW-1185">Reference proteome</keyword>
<gene>
    <name evidence="7" type="ordered locus">Mthe_0327</name>
</gene>
<dbReference type="Proteomes" id="UP000000674">
    <property type="component" value="Chromosome"/>
</dbReference>
<feature type="transmembrane region" description="Helical" evidence="6">
    <location>
        <begin position="6"/>
        <end position="23"/>
    </location>
</feature>
<feature type="transmembrane region" description="Helical" evidence="6">
    <location>
        <begin position="139"/>
        <end position="159"/>
    </location>
</feature>
<evidence type="ECO:0000256" key="5">
    <source>
        <dbReference type="ARBA" id="ARBA00023136"/>
    </source>
</evidence>
<evidence type="ECO:0000256" key="2">
    <source>
        <dbReference type="ARBA" id="ARBA00009190"/>
    </source>
</evidence>
<dbReference type="GO" id="GO:0046873">
    <property type="term" value="F:metal ion transmembrane transporter activity"/>
    <property type="evidence" value="ECO:0007669"/>
    <property type="project" value="InterPro"/>
</dbReference>
<proteinExistence type="inferred from homology"/>
<keyword evidence="5 6" id="KW-0472">Membrane</keyword>
<comment type="subcellular location">
    <subcellularLocation>
        <location evidence="1">Membrane</location>
        <topology evidence="1">Multi-pass membrane protein</topology>
    </subcellularLocation>
</comment>
<keyword evidence="3 6" id="KW-0812">Transmembrane</keyword>
<feature type="transmembrane region" description="Helical" evidence="6">
    <location>
        <begin position="72"/>
        <end position="91"/>
    </location>
</feature>
<dbReference type="STRING" id="349307.Mthe_0327"/>
<evidence type="ECO:0000256" key="1">
    <source>
        <dbReference type="ARBA" id="ARBA00004141"/>
    </source>
</evidence>
<protein>
    <recommendedName>
        <fullName evidence="9">GDT1 family protein</fullName>
    </recommendedName>
</protein>
<evidence type="ECO:0008006" key="9">
    <source>
        <dbReference type="Google" id="ProtNLM"/>
    </source>
</evidence>
<feature type="transmembrane region" description="Helical" evidence="6">
    <location>
        <begin position="44"/>
        <end position="66"/>
    </location>
</feature>
<evidence type="ECO:0000256" key="3">
    <source>
        <dbReference type="ARBA" id="ARBA00022692"/>
    </source>
</evidence>
<feature type="transmembrane region" description="Helical" evidence="6">
    <location>
        <begin position="171"/>
        <end position="189"/>
    </location>
</feature>
<evidence type="ECO:0000313" key="8">
    <source>
        <dbReference type="Proteomes" id="UP000000674"/>
    </source>
</evidence>
<dbReference type="PANTHER" id="PTHR12608:SF1">
    <property type="entry name" value="TRANSMEMBRANE PROTEIN 165"/>
    <property type="match status" value="1"/>
</dbReference>
<dbReference type="EMBL" id="CP000477">
    <property type="protein sequence ID" value="ABK14121.1"/>
    <property type="molecule type" value="Genomic_DNA"/>
</dbReference>
<name>A0B5Z7_METTP</name>
<dbReference type="KEGG" id="mtp:Mthe_0327"/>
<sequence length="190" mass="20912">MSNRTWMFVDLFIPFITIAIAELGDKTQLSVLLLSTRTKEHFKLLIGVMSAFLIVDGFAILLGAWITEVVPASILKIISGGIFLLFGIITLRDLDGDEGDGRKFDESPFLSGFLVIFLAEWGDKTQIASAVFATQYNPWLVLGGTMLALFILSISAIYLGRFILGYINRRTITLAAGLIFMAMGIVLLLL</sequence>
<organism evidence="7 8">
    <name type="scientific">Methanothrix thermoacetophila (strain DSM 6194 / JCM 14653 / NBRC 101360 / PT)</name>
    <name type="common">Methanosaeta thermophila</name>
    <dbReference type="NCBI Taxonomy" id="349307"/>
    <lineage>
        <taxon>Archaea</taxon>
        <taxon>Methanobacteriati</taxon>
        <taxon>Methanobacteriota</taxon>
        <taxon>Stenosarchaea group</taxon>
        <taxon>Methanomicrobia</taxon>
        <taxon>Methanotrichales</taxon>
        <taxon>Methanotrichaceae</taxon>
        <taxon>Methanothrix</taxon>
    </lineage>
</organism>
<reference evidence="7 8" key="1">
    <citation type="submission" date="2006-10" db="EMBL/GenBank/DDBJ databases">
        <title>Complete sequence of Methanosaeta thermophila PT.</title>
        <authorList>
            <consortium name="US DOE Joint Genome Institute"/>
            <person name="Copeland A."/>
            <person name="Lucas S."/>
            <person name="Lapidus A."/>
            <person name="Barry K."/>
            <person name="Detter J.C."/>
            <person name="Glavina del Rio T."/>
            <person name="Hammon N."/>
            <person name="Israni S."/>
            <person name="Pitluck S."/>
            <person name="Chain P."/>
            <person name="Malfatti S."/>
            <person name="Shin M."/>
            <person name="Vergez L."/>
            <person name="Schmutz J."/>
            <person name="Larimer F."/>
            <person name="Land M."/>
            <person name="Hauser L."/>
            <person name="Kyrpides N."/>
            <person name="Kim E."/>
            <person name="Smith K.S."/>
            <person name="Ingram-Smith C."/>
            <person name="Richardson P."/>
        </authorList>
    </citation>
    <scope>NUCLEOTIDE SEQUENCE [LARGE SCALE GENOMIC DNA]</scope>
    <source>
        <strain evidence="8">DSM 6194 / JCM 14653 / NBRC 101360 / PT</strain>
    </source>
</reference>
<comment type="similarity">
    <text evidence="2">Belongs to the GDT1 family.</text>
</comment>
<evidence type="ECO:0000256" key="4">
    <source>
        <dbReference type="ARBA" id="ARBA00022989"/>
    </source>
</evidence>
<evidence type="ECO:0000256" key="6">
    <source>
        <dbReference type="SAM" id="Phobius"/>
    </source>
</evidence>
<accession>A0B5Z7</accession>
<dbReference type="GO" id="GO:0016020">
    <property type="term" value="C:membrane"/>
    <property type="evidence" value="ECO:0007669"/>
    <property type="project" value="UniProtKB-SubCell"/>
</dbReference>
<dbReference type="InterPro" id="IPR001727">
    <property type="entry name" value="GDT1-like"/>
</dbReference>
<dbReference type="HOGENOM" id="CLU_040186_1_2_2"/>
<evidence type="ECO:0000313" key="7">
    <source>
        <dbReference type="EMBL" id="ABK14121.1"/>
    </source>
</evidence>
<dbReference type="PANTHER" id="PTHR12608">
    <property type="entry name" value="TRANSMEMBRANE PROTEIN HTP-1 RELATED"/>
    <property type="match status" value="1"/>
</dbReference>
<keyword evidence="4 6" id="KW-1133">Transmembrane helix</keyword>